<proteinExistence type="predicted"/>
<feature type="transmembrane region" description="Helical" evidence="4">
    <location>
        <begin position="32"/>
        <end position="49"/>
    </location>
</feature>
<keyword evidence="2" id="KW-0238">DNA-binding</keyword>
<dbReference type="Gene3D" id="1.10.10.60">
    <property type="entry name" value="Homeodomain-like"/>
    <property type="match status" value="2"/>
</dbReference>
<dbReference type="PANTHER" id="PTHR43280:SF29">
    <property type="entry name" value="ARAC-FAMILY TRANSCRIPTIONAL REGULATOR"/>
    <property type="match status" value="1"/>
</dbReference>
<evidence type="ECO:0000256" key="3">
    <source>
        <dbReference type="ARBA" id="ARBA00023163"/>
    </source>
</evidence>
<feature type="transmembrane region" description="Helical" evidence="4">
    <location>
        <begin position="178"/>
        <end position="196"/>
    </location>
</feature>
<evidence type="ECO:0000256" key="4">
    <source>
        <dbReference type="SAM" id="Phobius"/>
    </source>
</evidence>
<keyword evidence="4" id="KW-1133">Transmembrane helix</keyword>
<dbReference type="SUPFAM" id="SSF46689">
    <property type="entry name" value="Homeodomain-like"/>
    <property type="match status" value="1"/>
</dbReference>
<dbReference type="Pfam" id="PF12833">
    <property type="entry name" value="HTH_18"/>
    <property type="match status" value="1"/>
</dbReference>
<dbReference type="PANTHER" id="PTHR43280">
    <property type="entry name" value="ARAC-FAMILY TRANSCRIPTIONAL REGULATOR"/>
    <property type="match status" value="1"/>
</dbReference>
<feature type="transmembrane region" description="Helical" evidence="4">
    <location>
        <begin position="69"/>
        <end position="87"/>
    </location>
</feature>
<feature type="transmembrane region" description="Helical" evidence="4">
    <location>
        <begin position="216"/>
        <end position="237"/>
    </location>
</feature>
<keyword evidence="3" id="KW-0804">Transcription</keyword>
<dbReference type="InterPro" id="IPR018060">
    <property type="entry name" value="HTH_AraC"/>
</dbReference>
<dbReference type="InterPro" id="IPR009057">
    <property type="entry name" value="Homeodomain-like_sf"/>
</dbReference>
<feature type="transmembrane region" description="Helical" evidence="4">
    <location>
        <begin position="99"/>
        <end position="117"/>
    </location>
</feature>
<dbReference type="SMART" id="SM00342">
    <property type="entry name" value="HTH_ARAC"/>
    <property type="match status" value="1"/>
</dbReference>
<reference evidence="6 7" key="1">
    <citation type="submission" date="2022-05" db="EMBL/GenBank/DDBJ databases">
        <authorList>
            <person name="Park J.-S."/>
        </authorList>
    </citation>
    <scope>NUCLEOTIDE SEQUENCE [LARGE SCALE GENOMIC DNA]</scope>
    <source>
        <strain evidence="6 7">2012CJ35-5</strain>
    </source>
</reference>
<evidence type="ECO:0000313" key="7">
    <source>
        <dbReference type="Proteomes" id="UP001203607"/>
    </source>
</evidence>
<evidence type="ECO:0000313" key="6">
    <source>
        <dbReference type="EMBL" id="MCL6273851.1"/>
    </source>
</evidence>
<evidence type="ECO:0000259" key="5">
    <source>
        <dbReference type="PROSITE" id="PS01124"/>
    </source>
</evidence>
<keyword evidence="4" id="KW-0812">Transmembrane</keyword>
<comment type="caution">
    <text evidence="6">The sequence shown here is derived from an EMBL/GenBank/DDBJ whole genome shotgun (WGS) entry which is preliminary data.</text>
</comment>
<feature type="domain" description="HTH araC/xylS-type" evidence="5">
    <location>
        <begin position="264"/>
        <end position="368"/>
    </location>
</feature>
<organism evidence="6 7">
    <name type="scientific">Flagellimonas spongiicola</name>
    <dbReference type="NCBI Taxonomy" id="2942208"/>
    <lineage>
        <taxon>Bacteria</taxon>
        <taxon>Pseudomonadati</taxon>
        <taxon>Bacteroidota</taxon>
        <taxon>Flavobacteriia</taxon>
        <taxon>Flavobacteriales</taxon>
        <taxon>Flavobacteriaceae</taxon>
        <taxon>Flagellimonas</taxon>
    </lineage>
</organism>
<dbReference type="EMBL" id="JAMFMA010000002">
    <property type="protein sequence ID" value="MCL6273851.1"/>
    <property type="molecule type" value="Genomic_DNA"/>
</dbReference>
<evidence type="ECO:0000256" key="1">
    <source>
        <dbReference type="ARBA" id="ARBA00023015"/>
    </source>
</evidence>
<feature type="transmembrane region" description="Helical" evidence="4">
    <location>
        <begin position="6"/>
        <end position="25"/>
    </location>
</feature>
<evidence type="ECO:0000256" key="2">
    <source>
        <dbReference type="ARBA" id="ARBA00023125"/>
    </source>
</evidence>
<sequence length="368" mass="41774">MDLISIFGLGFTAIGLFFSLFLLIANIRGDDSYIWLYVLLLLLSLELGFKTLVHSRLFLDYPFWYSPGRFYNLLLYPVFFVFIRAAIKKPLASKWTMLLVLPFIFYALYKLALVLALDMETKRQMLQNFYADKRPGPFNYWNNLGTLVKSLLLPMAFLIPGVYSFLGFLKSPNKRTDRLLASLLAISIVVYFLFTATSNRIYGALFNTTSISFIEWPVDIVFLIALLGLFTIMGLLVNSGSSLLPPKKYAASSLQENEYAIILERLKTLMDAEQSYLDPDLAVSNVAEILQTNSKYISQAINHGMGIGFTDFVNGYRVLEAKRQLKNPDNKQLTLEAIGNISGFQSKSTFFRVFKKLAGKTPSEYLQP</sequence>
<keyword evidence="1" id="KW-0805">Transcription regulation</keyword>
<accession>A0ABT0PS85</accession>
<keyword evidence="4" id="KW-0472">Membrane</keyword>
<gene>
    <name evidence="6" type="ORF">M3P19_07520</name>
</gene>
<dbReference type="PROSITE" id="PS01124">
    <property type="entry name" value="HTH_ARAC_FAMILY_2"/>
    <property type="match status" value="1"/>
</dbReference>
<dbReference type="PROSITE" id="PS00041">
    <property type="entry name" value="HTH_ARAC_FAMILY_1"/>
    <property type="match status" value="1"/>
</dbReference>
<feature type="transmembrane region" description="Helical" evidence="4">
    <location>
        <begin position="147"/>
        <end position="166"/>
    </location>
</feature>
<keyword evidence="7" id="KW-1185">Reference proteome</keyword>
<name>A0ABT0PS85_9FLAO</name>
<dbReference type="InterPro" id="IPR018062">
    <property type="entry name" value="HTH_AraC-typ_CS"/>
</dbReference>
<dbReference type="Proteomes" id="UP001203607">
    <property type="component" value="Unassembled WGS sequence"/>
</dbReference>
<dbReference type="RefSeq" id="WP_249657041.1">
    <property type="nucleotide sequence ID" value="NZ_JAMFMA010000002.1"/>
</dbReference>
<protein>
    <submittedName>
        <fullName evidence="6">Helix-turn-helix domain-containing protein</fullName>
    </submittedName>
</protein>